<reference evidence="3" key="1">
    <citation type="submission" date="2025-08" db="UniProtKB">
        <authorList>
            <consortium name="Ensembl"/>
        </authorList>
    </citation>
    <scope>IDENTIFICATION</scope>
</reference>
<evidence type="ECO:0000256" key="1">
    <source>
        <dbReference type="ARBA" id="ARBA00022614"/>
    </source>
</evidence>
<dbReference type="Proteomes" id="UP000694557">
    <property type="component" value="Unassembled WGS sequence"/>
</dbReference>
<dbReference type="PANTHER" id="PTHR48051:SF41">
    <property type="entry name" value="LEUCINE-RICH REPEAT-CONTAINING PROTEIN 40"/>
    <property type="match status" value="1"/>
</dbReference>
<dbReference type="FunFam" id="3.80.10.10:FF:000116">
    <property type="entry name" value="Leucine-rich repeat-containing protein 40"/>
    <property type="match status" value="1"/>
</dbReference>
<reference evidence="3" key="2">
    <citation type="submission" date="2025-09" db="UniProtKB">
        <authorList>
            <consortium name="Ensembl"/>
        </authorList>
    </citation>
    <scope>IDENTIFICATION</scope>
</reference>
<dbReference type="PROSITE" id="PS51450">
    <property type="entry name" value="LRR"/>
    <property type="match status" value="2"/>
</dbReference>
<dbReference type="SMART" id="SM00369">
    <property type="entry name" value="LRR_TYP"/>
    <property type="match status" value="5"/>
</dbReference>
<evidence type="ECO:0000256" key="2">
    <source>
        <dbReference type="ARBA" id="ARBA00022737"/>
    </source>
</evidence>
<dbReference type="AlphaFoldDB" id="A0A8C7N6A7"/>
<keyword evidence="2" id="KW-0677">Repeat</keyword>
<name>A0A8C7N6A7_ONCKI</name>
<dbReference type="Gene3D" id="3.80.10.10">
    <property type="entry name" value="Ribonuclease Inhibitor"/>
    <property type="match status" value="2"/>
</dbReference>
<proteinExistence type="predicted"/>
<organism evidence="3 4">
    <name type="scientific">Oncorhynchus kisutch</name>
    <name type="common">Coho salmon</name>
    <name type="synonym">Salmo kisutch</name>
    <dbReference type="NCBI Taxonomy" id="8019"/>
    <lineage>
        <taxon>Eukaryota</taxon>
        <taxon>Metazoa</taxon>
        <taxon>Chordata</taxon>
        <taxon>Craniata</taxon>
        <taxon>Vertebrata</taxon>
        <taxon>Euteleostomi</taxon>
        <taxon>Actinopterygii</taxon>
        <taxon>Neopterygii</taxon>
        <taxon>Teleostei</taxon>
        <taxon>Protacanthopterygii</taxon>
        <taxon>Salmoniformes</taxon>
        <taxon>Salmonidae</taxon>
        <taxon>Salmoninae</taxon>
        <taxon>Oncorhynchus</taxon>
    </lineage>
</organism>
<dbReference type="Ensembl" id="ENSOKIT00005111445.1">
    <property type="protein sequence ID" value="ENSOKIP00005103973.1"/>
    <property type="gene ID" value="ENSOKIG00005045734.1"/>
</dbReference>
<dbReference type="Pfam" id="PF00560">
    <property type="entry name" value="LRR_1"/>
    <property type="match status" value="1"/>
</dbReference>
<dbReference type="SUPFAM" id="SSF52058">
    <property type="entry name" value="L domain-like"/>
    <property type="match status" value="1"/>
</dbReference>
<evidence type="ECO:0000313" key="3">
    <source>
        <dbReference type="Ensembl" id="ENSOKIP00005103973.1"/>
    </source>
</evidence>
<dbReference type="GeneTree" id="ENSGT00940000156968"/>
<dbReference type="GO" id="GO:0005737">
    <property type="term" value="C:cytoplasm"/>
    <property type="evidence" value="ECO:0007669"/>
    <property type="project" value="TreeGrafter"/>
</dbReference>
<keyword evidence="4" id="KW-1185">Reference proteome</keyword>
<evidence type="ECO:0000313" key="4">
    <source>
        <dbReference type="Proteomes" id="UP000694557"/>
    </source>
</evidence>
<sequence>MTTESSSGVLCFCTKHNALYTGHRVHIFKRVVKVDSREGFSTEKEEPAAVPYGLLKTTRKSSKVTLNQRGIDIELTSAPSGYGIGVSCLQLQQNPLEELPEGVGQLTNLDDIDLSNNQLTAVPDCLGNLNHLLKNLPSGINHNILYECLHRLDCTHNQFESIPPILPQMVSLDQLCLRQNKLLFLPELPSSRLKIRILMELHVGTHLIEVEAEHVKHLYTLSELELRDNKVKSVPEEITLVQGLECLDLINNDISSLPAALGLMLRLNILTLEGNPLRHIHGDLTVRMTSHYLLEDPDGNRDEQRSKCTPLKHVNYLMFCVCDPGPSDKQAVCVPEDLFNAVDSEPIASVSKNQLAAVLPRYSAYITNCCNDIVGCV</sequence>
<protein>
    <submittedName>
        <fullName evidence="3">Leucine rich repeat containing 40</fullName>
    </submittedName>
</protein>
<dbReference type="InterPro" id="IPR050216">
    <property type="entry name" value="LRR_domain-containing"/>
</dbReference>
<keyword evidence="1" id="KW-0433">Leucine-rich repeat</keyword>
<dbReference type="InterPro" id="IPR032675">
    <property type="entry name" value="LRR_dom_sf"/>
</dbReference>
<dbReference type="InterPro" id="IPR001611">
    <property type="entry name" value="Leu-rich_rpt"/>
</dbReference>
<accession>A0A8C7N6A7</accession>
<dbReference type="PANTHER" id="PTHR48051">
    <property type="match status" value="1"/>
</dbReference>
<gene>
    <name evidence="3" type="primary">LRRC40</name>
</gene>
<dbReference type="InterPro" id="IPR003591">
    <property type="entry name" value="Leu-rich_rpt_typical-subtyp"/>
</dbReference>